<sequence length="317" mass="35276">MAKRLLIPALLLCSAAHATTPQQQFIEDWTAKGLSPDYLNQALAQAEKDPEVLAAISTPWEAKPWYQYRQLFLTQERLDDGLAFWKAHQDTLARAEQQYGVDAAMIVAIIGIETRYGQFTGRYPVLNALYTLGFYYPKRAKFFSSELGHYLKLAQQEGWSLSDIKGSYAGAMGWGQFIPSSYLAYAVDFDGDGKRDLLNNPVDAIGSVANYFAEHKWRLGAPVAQAVDTPSVSLSAPDSWQGKPLTTTVAQLKAKGVDVSGPESDTAAILMLQSAEDQQQAYQVSSNFYTITRYNRSPLYAMAAHEFSQRLHNGFYQ</sequence>
<dbReference type="InterPro" id="IPR023346">
    <property type="entry name" value="Lysozyme-like_dom_sf"/>
</dbReference>
<dbReference type="OrthoDB" id="9772911at2"/>
<dbReference type="InterPro" id="IPR043426">
    <property type="entry name" value="MltB-like"/>
</dbReference>
<dbReference type="Gene3D" id="1.10.8.350">
    <property type="entry name" value="Bacterial muramidase"/>
    <property type="match status" value="1"/>
</dbReference>
<dbReference type="Pfam" id="PF13406">
    <property type="entry name" value="SLT_2"/>
    <property type="match status" value="1"/>
</dbReference>
<dbReference type="GO" id="GO:0008933">
    <property type="term" value="F:peptidoglycan lytic transglycosylase activity"/>
    <property type="evidence" value="ECO:0007669"/>
    <property type="project" value="TreeGrafter"/>
</dbReference>
<dbReference type="InterPro" id="IPR011757">
    <property type="entry name" value="Lytic_transglycosylase_MltB"/>
</dbReference>
<evidence type="ECO:0000313" key="4">
    <source>
        <dbReference type="EMBL" id="SDJ05425.1"/>
    </source>
</evidence>
<dbReference type="InterPro" id="IPR031304">
    <property type="entry name" value="SLT_2"/>
</dbReference>
<organism evidence="4 5">
    <name type="scientific">Ferrimonas sediminum</name>
    <dbReference type="NCBI Taxonomy" id="718193"/>
    <lineage>
        <taxon>Bacteria</taxon>
        <taxon>Pseudomonadati</taxon>
        <taxon>Pseudomonadota</taxon>
        <taxon>Gammaproteobacteria</taxon>
        <taxon>Alteromonadales</taxon>
        <taxon>Ferrimonadaceae</taxon>
        <taxon>Ferrimonas</taxon>
    </lineage>
</organism>
<dbReference type="RefSeq" id="WP_090364350.1">
    <property type="nucleotide sequence ID" value="NZ_FNEM01000004.1"/>
</dbReference>
<dbReference type="PANTHER" id="PTHR30163:SF9">
    <property type="entry name" value="MEMBRANE-BOUND LYTIC MUREIN TRANSGLYCOSYLASE B"/>
    <property type="match status" value="1"/>
</dbReference>
<dbReference type="GO" id="GO:0009253">
    <property type="term" value="P:peptidoglycan catabolic process"/>
    <property type="evidence" value="ECO:0007669"/>
    <property type="project" value="TreeGrafter"/>
</dbReference>
<evidence type="ECO:0000259" key="3">
    <source>
        <dbReference type="Pfam" id="PF13406"/>
    </source>
</evidence>
<dbReference type="NCBIfam" id="TIGR02282">
    <property type="entry name" value="MltB"/>
    <property type="match status" value="1"/>
</dbReference>
<dbReference type="SUPFAM" id="SSF53955">
    <property type="entry name" value="Lysozyme-like"/>
    <property type="match status" value="1"/>
</dbReference>
<feature type="signal peptide" evidence="2">
    <location>
        <begin position="1"/>
        <end position="18"/>
    </location>
</feature>
<gene>
    <name evidence="4" type="ORF">SAMN04488540_104339</name>
</gene>
<name>A0A1G8QM32_9GAMM</name>
<protein>
    <submittedName>
        <fullName evidence="4">Membrane-bound lytic murein transglycosylase B</fullName>
    </submittedName>
</protein>
<dbReference type="CDD" id="cd13399">
    <property type="entry name" value="Slt35-like"/>
    <property type="match status" value="1"/>
</dbReference>
<keyword evidence="5" id="KW-1185">Reference proteome</keyword>
<proteinExistence type="predicted"/>
<keyword evidence="2" id="KW-0732">Signal</keyword>
<evidence type="ECO:0000256" key="1">
    <source>
        <dbReference type="PIRSR" id="PIRSR611757-1"/>
    </source>
</evidence>
<dbReference type="FunFam" id="1.10.8.350:FF:000001">
    <property type="entry name" value="Lytic murein transglycosylase B"/>
    <property type="match status" value="1"/>
</dbReference>
<dbReference type="PANTHER" id="PTHR30163">
    <property type="entry name" value="MEMBRANE-BOUND LYTIC MUREIN TRANSGLYCOSYLASE B"/>
    <property type="match status" value="1"/>
</dbReference>
<dbReference type="EMBL" id="FNEM01000004">
    <property type="protein sequence ID" value="SDJ05425.1"/>
    <property type="molecule type" value="Genomic_DNA"/>
</dbReference>
<evidence type="ECO:0000256" key="2">
    <source>
        <dbReference type="SAM" id="SignalP"/>
    </source>
</evidence>
<feature type="active site" evidence="1">
    <location>
        <position position="113"/>
    </location>
</feature>
<reference evidence="5" key="1">
    <citation type="submission" date="2016-10" db="EMBL/GenBank/DDBJ databases">
        <authorList>
            <person name="Varghese N."/>
            <person name="Submissions S."/>
        </authorList>
    </citation>
    <scope>NUCLEOTIDE SEQUENCE [LARGE SCALE GENOMIC DNA]</scope>
    <source>
        <strain evidence="5">DSM 23317</strain>
    </source>
</reference>
<accession>A0A1G8QM32</accession>
<feature type="chain" id="PRO_5011764337" evidence="2">
    <location>
        <begin position="19"/>
        <end position="317"/>
    </location>
</feature>
<dbReference type="Gene3D" id="1.10.530.10">
    <property type="match status" value="1"/>
</dbReference>
<dbReference type="Proteomes" id="UP000199527">
    <property type="component" value="Unassembled WGS sequence"/>
</dbReference>
<dbReference type="AlphaFoldDB" id="A0A1G8QM32"/>
<evidence type="ECO:0000313" key="5">
    <source>
        <dbReference type="Proteomes" id="UP000199527"/>
    </source>
</evidence>
<feature type="domain" description="Transglycosylase SLT" evidence="3">
    <location>
        <begin position="23"/>
        <end position="309"/>
    </location>
</feature>